<organism evidence="2 3">
    <name type="scientific">Xyrichtys novacula</name>
    <name type="common">Pearly razorfish</name>
    <name type="synonym">Hemipteronotus novacula</name>
    <dbReference type="NCBI Taxonomy" id="13765"/>
    <lineage>
        <taxon>Eukaryota</taxon>
        <taxon>Metazoa</taxon>
        <taxon>Chordata</taxon>
        <taxon>Craniata</taxon>
        <taxon>Vertebrata</taxon>
        <taxon>Euteleostomi</taxon>
        <taxon>Actinopterygii</taxon>
        <taxon>Neopterygii</taxon>
        <taxon>Teleostei</taxon>
        <taxon>Neoteleostei</taxon>
        <taxon>Acanthomorphata</taxon>
        <taxon>Eupercaria</taxon>
        <taxon>Labriformes</taxon>
        <taxon>Labridae</taxon>
        <taxon>Xyrichtys</taxon>
    </lineage>
</organism>
<name>A0AAV1H678_XYRNO</name>
<evidence type="ECO:0000256" key="1">
    <source>
        <dbReference type="SAM" id="Phobius"/>
    </source>
</evidence>
<dbReference type="EMBL" id="OY660882">
    <property type="protein sequence ID" value="CAJ1081195.1"/>
    <property type="molecule type" value="Genomic_DNA"/>
</dbReference>
<protein>
    <submittedName>
        <fullName evidence="2">Uncharacterized protein</fullName>
    </submittedName>
</protein>
<gene>
    <name evidence="2" type="ORF">XNOV1_A009592</name>
</gene>
<evidence type="ECO:0000313" key="2">
    <source>
        <dbReference type="EMBL" id="CAJ1081195.1"/>
    </source>
</evidence>
<dbReference type="AlphaFoldDB" id="A0AAV1H678"/>
<keyword evidence="1" id="KW-0812">Transmembrane</keyword>
<keyword evidence="1" id="KW-1133">Transmembrane helix</keyword>
<keyword evidence="3" id="KW-1185">Reference proteome</keyword>
<sequence>MNRTLQTLKAKYDYGWLAPGYLDTAAVLLLLLRCRFAAVIKRLRCFRCLPACFGVRSAASRRLPFVDFVPQQPCEVRSECVTRVDATASPRFGLCVSMCV</sequence>
<proteinExistence type="predicted"/>
<feature type="transmembrane region" description="Helical" evidence="1">
    <location>
        <begin position="14"/>
        <end position="32"/>
    </location>
</feature>
<dbReference type="Proteomes" id="UP001178508">
    <property type="component" value="Chromosome 19"/>
</dbReference>
<reference evidence="2" key="1">
    <citation type="submission" date="2023-08" db="EMBL/GenBank/DDBJ databases">
        <authorList>
            <person name="Alioto T."/>
            <person name="Alioto T."/>
            <person name="Gomez Garrido J."/>
        </authorList>
    </citation>
    <scope>NUCLEOTIDE SEQUENCE</scope>
</reference>
<accession>A0AAV1H678</accession>
<evidence type="ECO:0000313" key="3">
    <source>
        <dbReference type="Proteomes" id="UP001178508"/>
    </source>
</evidence>
<keyword evidence="1" id="KW-0472">Membrane</keyword>